<dbReference type="GO" id="GO:0048731">
    <property type="term" value="P:system development"/>
    <property type="evidence" value="ECO:0007669"/>
    <property type="project" value="UniProtKB-ARBA"/>
</dbReference>
<feature type="domain" description="Homeobox" evidence="12">
    <location>
        <begin position="7"/>
        <end position="67"/>
    </location>
</feature>
<dbReference type="SMART" id="SM00389">
    <property type="entry name" value="HOX"/>
    <property type="match status" value="1"/>
</dbReference>
<evidence type="ECO:0000256" key="8">
    <source>
        <dbReference type="ARBA" id="ARBA00023242"/>
    </source>
</evidence>
<dbReference type="GO" id="GO:0000981">
    <property type="term" value="F:DNA-binding transcription factor activity, RNA polymerase II-specific"/>
    <property type="evidence" value="ECO:0007669"/>
    <property type="project" value="InterPro"/>
</dbReference>
<keyword evidence="7" id="KW-0804">Transcription</keyword>
<comment type="subcellular location">
    <subcellularLocation>
        <location evidence="1 10 11">Nucleus</location>
    </subcellularLocation>
</comment>
<dbReference type="GO" id="GO:0030154">
    <property type="term" value="P:cell differentiation"/>
    <property type="evidence" value="ECO:0007669"/>
    <property type="project" value="UniProtKB-ARBA"/>
</dbReference>
<dbReference type="GO" id="GO:0000977">
    <property type="term" value="F:RNA polymerase II transcription regulatory region sequence-specific DNA binding"/>
    <property type="evidence" value="ECO:0007669"/>
    <property type="project" value="TreeGrafter"/>
</dbReference>
<dbReference type="AlphaFoldDB" id="A0A8C4Z5H4"/>
<evidence type="ECO:0000256" key="9">
    <source>
        <dbReference type="ARBA" id="ARBA00044108"/>
    </source>
</evidence>
<evidence type="ECO:0000256" key="10">
    <source>
        <dbReference type="PROSITE-ProRule" id="PRU00108"/>
    </source>
</evidence>
<protein>
    <recommendedName>
        <fullName evidence="9">Paired box protein Pax-6</fullName>
    </recommendedName>
</protein>
<evidence type="ECO:0000313" key="14">
    <source>
        <dbReference type="Proteomes" id="UP000694546"/>
    </source>
</evidence>
<sequence>LRLQLKRKLQRNRTSFTQEQIEALEKEFERTHYPDVFARERLANKIDLPEARIQVWFSNRRAKWRREEKLRSQKRAGSITSCSQSQAPLTTSFNTPVYHQQHTNNTGVYGCACVCVCIRSLPSPAVSSYSCMLPSPPRSFDSLYTSSHMQPSSANTNTGLISPGVSVPVQVPGSDPQGLGQDLGQYWARLQ</sequence>
<dbReference type="PANTHER" id="PTHR24329">
    <property type="entry name" value="HOMEOBOX PROTEIN ARISTALESS"/>
    <property type="match status" value="1"/>
</dbReference>
<evidence type="ECO:0000256" key="1">
    <source>
        <dbReference type="ARBA" id="ARBA00004123"/>
    </source>
</evidence>
<dbReference type="Proteomes" id="UP000694546">
    <property type="component" value="Chromosome 18"/>
</dbReference>
<dbReference type="InterPro" id="IPR001356">
    <property type="entry name" value="HD"/>
</dbReference>
<dbReference type="Ensembl" id="ENSGMOT00000007976.2">
    <property type="protein sequence ID" value="ENSGMOP00000007754.2"/>
    <property type="gene ID" value="ENSGMOG00000007260.2"/>
</dbReference>
<dbReference type="InterPro" id="IPR009057">
    <property type="entry name" value="Homeodomain-like_sf"/>
</dbReference>
<dbReference type="PROSITE" id="PS00027">
    <property type="entry name" value="HOMEOBOX_1"/>
    <property type="match status" value="1"/>
</dbReference>
<dbReference type="GeneTree" id="ENSGT00940000155391"/>
<keyword evidence="8 10" id="KW-0539">Nucleus</keyword>
<dbReference type="OMA" id="WYHDPTA"/>
<organism evidence="13 14">
    <name type="scientific">Gadus morhua</name>
    <name type="common">Atlantic cod</name>
    <dbReference type="NCBI Taxonomy" id="8049"/>
    <lineage>
        <taxon>Eukaryota</taxon>
        <taxon>Metazoa</taxon>
        <taxon>Chordata</taxon>
        <taxon>Craniata</taxon>
        <taxon>Vertebrata</taxon>
        <taxon>Euteleostomi</taxon>
        <taxon>Actinopterygii</taxon>
        <taxon>Neopterygii</taxon>
        <taxon>Teleostei</taxon>
        <taxon>Neoteleostei</taxon>
        <taxon>Acanthomorphata</taxon>
        <taxon>Zeiogadaria</taxon>
        <taxon>Gadariae</taxon>
        <taxon>Gadiformes</taxon>
        <taxon>Gadoidei</taxon>
        <taxon>Gadidae</taxon>
        <taxon>Gadus</taxon>
    </lineage>
</organism>
<dbReference type="PROSITE" id="PS50071">
    <property type="entry name" value="HOMEOBOX_2"/>
    <property type="match status" value="1"/>
</dbReference>
<dbReference type="Gene3D" id="1.10.10.60">
    <property type="entry name" value="Homeodomain-like"/>
    <property type="match status" value="1"/>
</dbReference>
<feature type="DNA-binding region" description="Homeobox" evidence="10">
    <location>
        <begin position="9"/>
        <end position="68"/>
    </location>
</feature>
<name>A0A8C4Z5H4_GADMO</name>
<evidence type="ECO:0000256" key="7">
    <source>
        <dbReference type="ARBA" id="ARBA00023163"/>
    </source>
</evidence>
<dbReference type="GO" id="GO:0005634">
    <property type="term" value="C:nucleus"/>
    <property type="evidence" value="ECO:0007669"/>
    <property type="project" value="UniProtKB-SubCell"/>
</dbReference>
<reference evidence="13" key="2">
    <citation type="submission" date="2025-09" db="UniProtKB">
        <authorList>
            <consortium name="Ensembl"/>
        </authorList>
    </citation>
    <scope>IDENTIFICATION</scope>
</reference>
<dbReference type="FunFam" id="1.10.10.60:FF:000516">
    <property type="entry name" value="Transcription factor Toy"/>
    <property type="match status" value="1"/>
</dbReference>
<evidence type="ECO:0000259" key="12">
    <source>
        <dbReference type="PROSITE" id="PS50071"/>
    </source>
</evidence>
<comment type="similarity">
    <text evidence="2">Belongs to the paired homeobox family.</text>
</comment>
<evidence type="ECO:0000256" key="4">
    <source>
        <dbReference type="ARBA" id="ARBA00023015"/>
    </source>
</evidence>
<keyword evidence="6 10" id="KW-0371">Homeobox</keyword>
<evidence type="ECO:0000256" key="5">
    <source>
        <dbReference type="ARBA" id="ARBA00023125"/>
    </source>
</evidence>
<dbReference type="GO" id="GO:0009653">
    <property type="term" value="P:anatomical structure morphogenesis"/>
    <property type="evidence" value="ECO:0007669"/>
    <property type="project" value="UniProtKB-ARBA"/>
</dbReference>
<dbReference type="SUPFAM" id="SSF46689">
    <property type="entry name" value="Homeodomain-like"/>
    <property type="match status" value="1"/>
</dbReference>
<dbReference type="Pfam" id="PF00046">
    <property type="entry name" value="Homeodomain"/>
    <property type="match status" value="1"/>
</dbReference>
<keyword evidence="5 10" id="KW-0238">DNA-binding</keyword>
<dbReference type="GO" id="GO:0045944">
    <property type="term" value="P:positive regulation of transcription by RNA polymerase II"/>
    <property type="evidence" value="ECO:0007669"/>
    <property type="project" value="UniProtKB-ARBA"/>
</dbReference>
<keyword evidence="14" id="KW-1185">Reference proteome</keyword>
<keyword evidence="4" id="KW-0805">Transcription regulation</keyword>
<proteinExistence type="inferred from homology"/>
<dbReference type="InterPro" id="IPR050649">
    <property type="entry name" value="Paired_Homeobox_TFs"/>
</dbReference>
<keyword evidence="3" id="KW-0217">Developmental protein</keyword>
<evidence type="ECO:0000256" key="2">
    <source>
        <dbReference type="ARBA" id="ARBA00005733"/>
    </source>
</evidence>
<accession>A0A8C4Z5H4</accession>
<evidence type="ECO:0000313" key="13">
    <source>
        <dbReference type="Ensembl" id="ENSGMOP00000007754.2"/>
    </source>
</evidence>
<dbReference type="GO" id="GO:0007423">
    <property type="term" value="P:sensory organ development"/>
    <property type="evidence" value="ECO:0007669"/>
    <property type="project" value="UniProtKB-ARBA"/>
</dbReference>
<evidence type="ECO:0000256" key="3">
    <source>
        <dbReference type="ARBA" id="ARBA00022473"/>
    </source>
</evidence>
<reference evidence="13" key="1">
    <citation type="submission" date="2025-08" db="UniProtKB">
        <authorList>
            <consortium name="Ensembl"/>
        </authorList>
    </citation>
    <scope>IDENTIFICATION</scope>
</reference>
<evidence type="ECO:0000256" key="6">
    <source>
        <dbReference type="ARBA" id="ARBA00023155"/>
    </source>
</evidence>
<evidence type="ECO:0000256" key="11">
    <source>
        <dbReference type="RuleBase" id="RU000682"/>
    </source>
</evidence>
<dbReference type="InterPro" id="IPR017970">
    <property type="entry name" value="Homeobox_CS"/>
</dbReference>
<dbReference type="PANTHER" id="PTHR24329:SF543">
    <property type="entry name" value="FI01017P-RELATED"/>
    <property type="match status" value="1"/>
</dbReference>
<dbReference type="CDD" id="cd00086">
    <property type="entry name" value="homeodomain"/>
    <property type="match status" value="1"/>
</dbReference>